<evidence type="ECO:0000313" key="10">
    <source>
        <dbReference type="Proteomes" id="UP000054007"/>
    </source>
</evidence>
<evidence type="ECO:0000256" key="3">
    <source>
        <dbReference type="ARBA" id="ARBA00020983"/>
    </source>
</evidence>
<evidence type="ECO:0000256" key="7">
    <source>
        <dbReference type="ARBA" id="ARBA00023136"/>
    </source>
</evidence>
<reference evidence="9 10" key="1">
    <citation type="journal article" date="2015" name="Fungal Genet. Biol.">
        <title>Evolution of novel wood decay mechanisms in Agaricales revealed by the genome sequences of Fistulina hepatica and Cylindrobasidium torrendii.</title>
        <authorList>
            <person name="Floudas D."/>
            <person name="Held B.W."/>
            <person name="Riley R."/>
            <person name="Nagy L.G."/>
            <person name="Koehler G."/>
            <person name="Ransdell A.S."/>
            <person name="Younus H."/>
            <person name="Chow J."/>
            <person name="Chiniquy J."/>
            <person name="Lipzen A."/>
            <person name="Tritt A."/>
            <person name="Sun H."/>
            <person name="Haridas S."/>
            <person name="LaButti K."/>
            <person name="Ohm R.A."/>
            <person name="Kues U."/>
            <person name="Blanchette R.A."/>
            <person name="Grigoriev I.V."/>
            <person name="Minto R.E."/>
            <person name="Hibbett D.S."/>
        </authorList>
    </citation>
    <scope>NUCLEOTIDE SEQUENCE [LARGE SCALE GENOMIC DNA]</scope>
    <source>
        <strain evidence="9 10">FP15055 ss-10</strain>
    </source>
</reference>
<keyword evidence="10" id="KW-1185">Reference proteome</keyword>
<evidence type="ECO:0000256" key="2">
    <source>
        <dbReference type="ARBA" id="ARBA00006419"/>
    </source>
</evidence>
<dbReference type="InterPro" id="IPR007255">
    <property type="entry name" value="COG8"/>
</dbReference>
<evidence type="ECO:0000256" key="8">
    <source>
        <dbReference type="ARBA" id="ARBA00031347"/>
    </source>
</evidence>
<gene>
    <name evidence="9" type="ORF">CYLTODRAFT_365853</name>
</gene>
<proteinExistence type="inferred from homology"/>
<dbReference type="GO" id="GO:0006891">
    <property type="term" value="P:intra-Golgi vesicle-mediated transport"/>
    <property type="evidence" value="ECO:0007669"/>
    <property type="project" value="TreeGrafter"/>
</dbReference>
<keyword evidence="7" id="KW-0472">Membrane</keyword>
<dbReference type="InterPro" id="IPR016159">
    <property type="entry name" value="Cullin_repeat-like_dom_sf"/>
</dbReference>
<keyword evidence="6" id="KW-0333">Golgi apparatus</keyword>
<dbReference type="GO" id="GO:0000139">
    <property type="term" value="C:Golgi membrane"/>
    <property type="evidence" value="ECO:0007669"/>
    <property type="project" value="UniProtKB-SubCell"/>
</dbReference>
<keyword evidence="5" id="KW-0653">Protein transport</keyword>
<dbReference type="SUPFAM" id="SSF74788">
    <property type="entry name" value="Cullin repeat-like"/>
    <property type="match status" value="1"/>
</dbReference>
<dbReference type="PANTHER" id="PTHR21311">
    <property type="entry name" value="CONSERVED OLIGOMERIC GOLGI COMPLEX COMPONENT 8"/>
    <property type="match status" value="1"/>
</dbReference>
<dbReference type="STRING" id="1314674.A0A0D7BUQ9"/>
<evidence type="ECO:0000313" key="9">
    <source>
        <dbReference type="EMBL" id="KIY73351.1"/>
    </source>
</evidence>
<dbReference type="OrthoDB" id="1661054at2759"/>
<dbReference type="Pfam" id="PF04124">
    <property type="entry name" value="Dor1"/>
    <property type="match status" value="1"/>
</dbReference>
<organism evidence="9 10">
    <name type="scientific">Cylindrobasidium torrendii FP15055 ss-10</name>
    <dbReference type="NCBI Taxonomy" id="1314674"/>
    <lineage>
        <taxon>Eukaryota</taxon>
        <taxon>Fungi</taxon>
        <taxon>Dikarya</taxon>
        <taxon>Basidiomycota</taxon>
        <taxon>Agaricomycotina</taxon>
        <taxon>Agaricomycetes</taxon>
        <taxon>Agaricomycetidae</taxon>
        <taxon>Agaricales</taxon>
        <taxon>Marasmiineae</taxon>
        <taxon>Physalacriaceae</taxon>
        <taxon>Cylindrobasidium</taxon>
    </lineage>
</organism>
<dbReference type="EMBL" id="KN880436">
    <property type="protein sequence ID" value="KIY73351.1"/>
    <property type="molecule type" value="Genomic_DNA"/>
</dbReference>
<evidence type="ECO:0000256" key="4">
    <source>
        <dbReference type="ARBA" id="ARBA00022448"/>
    </source>
</evidence>
<dbReference type="Proteomes" id="UP000054007">
    <property type="component" value="Unassembled WGS sequence"/>
</dbReference>
<dbReference type="GO" id="GO:0015031">
    <property type="term" value="P:protein transport"/>
    <property type="evidence" value="ECO:0007669"/>
    <property type="project" value="UniProtKB-KW"/>
</dbReference>
<name>A0A0D7BUQ9_9AGAR</name>
<dbReference type="AlphaFoldDB" id="A0A0D7BUQ9"/>
<sequence>MAEENTVAEMLGQPDAASQAYLSYLTTLPLQNVLSEPSLLQTQSHHLTSSLTSLTHTSYPTFLELHGTTTALSQSLDALSVSLNTIINDSLPALEEGVSSWRERTESVLGERKKARVVLEQHDKIRDLLEIPILIDTCVRNGFFSEALSLAAHANSLFSSSSSPPLVLTSVNAEVRTSINQMLHSLLATLHEPNRKLPALWKAVNFLRKMEVFNEAQGVAPEEQIALSFITGREACLQSALDGRRHDIERLVSIPQKDLLDKDKEDLTKTFKSYIEAWREGVHDIVTQFSTIFLERSATNPSLPICVLAKLQALIATYASQALHRHLLPVLRMTLPHIPLVSLSPFVNQLTYCAAAFARLGLDFRSVIGDLFASTILTSVTAEMHDATSSLVLQFKQNCGRPTSSQARNVILPSQWAVSPNAIASPPAPGPASKELDVPPRMLTSYPPLAQYTNDLLTTFNSFRQLAPTAIATQLRTALDESLAELGNALMRYLKIVPESESKLARALGMAYWRALMPYVRRALGQGIYGQDVEDVEKESTLGLAEAEWGEWDKTHAEVPEGS</sequence>
<evidence type="ECO:0000256" key="6">
    <source>
        <dbReference type="ARBA" id="ARBA00023034"/>
    </source>
</evidence>
<dbReference type="GO" id="GO:0017119">
    <property type="term" value="C:Golgi transport complex"/>
    <property type="evidence" value="ECO:0007669"/>
    <property type="project" value="InterPro"/>
</dbReference>
<accession>A0A0D7BUQ9</accession>
<evidence type="ECO:0000256" key="1">
    <source>
        <dbReference type="ARBA" id="ARBA00004395"/>
    </source>
</evidence>
<dbReference type="PANTHER" id="PTHR21311:SF0">
    <property type="entry name" value="CONSERVED OLIGOMERIC GOLGI COMPLEX SUBUNIT 8"/>
    <property type="match status" value="1"/>
</dbReference>
<comment type="subcellular location">
    <subcellularLocation>
        <location evidence="1">Golgi apparatus membrane</location>
        <topology evidence="1">Peripheral membrane protein</topology>
    </subcellularLocation>
</comment>
<keyword evidence="4" id="KW-0813">Transport</keyword>
<protein>
    <recommendedName>
        <fullName evidence="3">Conserved oligomeric Golgi complex subunit 8</fullName>
    </recommendedName>
    <alternativeName>
        <fullName evidence="8">Component of oligomeric Golgi complex 8</fullName>
    </alternativeName>
</protein>
<evidence type="ECO:0000256" key="5">
    <source>
        <dbReference type="ARBA" id="ARBA00022927"/>
    </source>
</evidence>
<comment type="similarity">
    <text evidence="2">Belongs to the COG8 family.</text>
</comment>